<dbReference type="FunFam" id="3.40.50.10140:FF:000007">
    <property type="entry name" value="Disease resistance protein (TIR-NBS-LRR class)"/>
    <property type="match status" value="1"/>
</dbReference>
<evidence type="ECO:0000313" key="5">
    <source>
        <dbReference type="Proteomes" id="UP001372338"/>
    </source>
</evidence>
<proteinExistence type="predicted"/>
<dbReference type="SUPFAM" id="SSF52200">
    <property type="entry name" value="Toll/Interleukin receptor TIR domain"/>
    <property type="match status" value="1"/>
</dbReference>
<keyword evidence="5" id="KW-1185">Reference proteome</keyword>
<evidence type="ECO:0000313" key="4">
    <source>
        <dbReference type="EMBL" id="KAK7258615.1"/>
    </source>
</evidence>
<dbReference type="InterPro" id="IPR035897">
    <property type="entry name" value="Toll_tir_struct_dom_sf"/>
</dbReference>
<dbReference type="SMART" id="SM00255">
    <property type="entry name" value="TIR"/>
    <property type="match status" value="1"/>
</dbReference>
<dbReference type="AlphaFoldDB" id="A0AAN9EPG0"/>
<evidence type="ECO:0000259" key="3">
    <source>
        <dbReference type="PROSITE" id="PS50104"/>
    </source>
</evidence>
<dbReference type="PROSITE" id="PS50104">
    <property type="entry name" value="TIR"/>
    <property type="match status" value="1"/>
</dbReference>
<protein>
    <recommendedName>
        <fullName evidence="3">TIR domain-containing protein</fullName>
    </recommendedName>
</protein>
<evidence type="ECO:0000256" key="1">
    <source>
        <dbReference type="ARBA" id="ARBA00023027"/>
    </source>
</evidence>
<dbReference type="PANTHER" id="PTHR32009:SF106">
    <property type="entry name" value="TIR DOMAIN-CONTAINING PROTEIN"/>
    <property type="match status" value="1"/>
</dbReference>
<dbReference type="Pfam" id="PF01582">
    <property type="entry name" value="TIR"/>
    <property type="match status" value="1"/>
</dbReference>
<name>A0AAN9EPG0_CROPI</name>
<sequence>MVYPSSSSSYPSSSSSSSSSFSYDVFLSFRGSDTRYGFTGNLYRALEAKGIHTFMDDEEIQSGDGITPSLMKAIQDSRFAIVVLSQNYASSSFCLDELVHIIHTIKGQGQGNNNRLVLPVFYEVDPSHLRHGTGTYGEAIAKHEKRFNADHHKERLHNWKMALHQVANLSGRHFKQQGYLLFTLLYSLCS</sequence>
<dbReference type="Proteomes" id="UP001372338">
    <property type="component" value="Unassembled WGS sequence"/>
</dbReference>
<dbReference type="InterPro" id="IPR000157">
    <property type="entry name" value="TIR_dom"/>
</dbReference>
<accession>A0AAN9EPG0</accession>
<dbReference type="GO" id="GO:0007165">
    <property type="term" value="P:signal transduction"/>
    <property type="evidence" value="ECO:0007669"/>
    <property type="project" value="InterPro"/>
</dbReference>
<organism evidence="4 5">
    <name type="scientific">Crotalaria pallida</name>
    <name type="common">Smooth rattlebox</name>
    <name type="synonym">Crotalaria striata</name>
    <dbReference type="NCBI Taxonomy" id="3830"/>
    <lineage>
        <taxon>Eukaryota</taxon>
        <taxon>Viridiplantae</taxon>
        <taxon>Streptophyta</taxon>
        <taxon>Embryophyta</taxon>
        <taxon>Tracheophyta</taxon>
        <taxon>Spermatophyta</taxon>
        <taxon>Magnoliopsida</taxon>
        <taxon>eudicotyledons</taxon>
        <taxon>Gunneridae</taxon>
        <taxon>Pentapetalae</taxon>
        <taxon>rosids</taxon>
        <taxon>fabids</taxon>
        <taxon>Fabales</taxon>
        <taxon>Fabaceae</taxon>
        <taxon>Papilionoideae</taxon>
        <taxon>50 kb inversion clade</taxon>
        <taxon>genistoids sensu lato</taxon>
        <taxon>core genistoids</taxon>
        <taxon>Crotalarieae</taxon>
        <taxon>Crotalaria</taxon>
    </lineage>
</organism>
<dbReference type="PANTHER" id="PTHR32009">
    <property type="entry name" value="TMV RESISTANCE PROTEIN N-LIKE"/>
    <property type="match status" value="1"/>
</dbReference>
<dbReference type="EMBL" id="JAYWIO010000005">
    <property type="protein sequence ID" value="KAK7258615.1"/>
    <property type="molecule type" value="Genomic_DNA"/>
</dbReference>
<dbReference type="Gene3D" id="3.40.50.10140">
    <property type="entry name" value="Toll/interleukin-1 receptor homology (TIR) domain"/>
    <property type="match status" value="1"/>
</dbReference>
<gene>
    <name evidence="4" type="ORF">RIF29_24196</name>
</gene>
<feature type="region of interest" description="Disordered" evidence="2">
    <location>
        <begin position="1"/>
        <end position="20"/>
    </location>
</feature>
<feature type="domain" description="TIR" evidence="3">
    <location>
        <begin position="21"/>
        <end position="188"/>
    </location>
</feature>
<comment type="caution">
    <text evidence="4">The sequence shown here is derived from an EMBL/GenBank/DDBJ whole genome shotgun (WGS) entry which is preliminary data.</text>
</comment>
<keyword evidence="1" id="KW-0520">NAD</keyword>
<reference evidence="4 5" key="1">
    <citation type="submission" date="2024-01" db="EMBL/GenBank/DDBJ databases">
        <title>The genomes of 5 underutilized Papilionoideae crops provide insights into root nodulation and disease resistanc.</title>
        <authorList>
            <person name="Yuan L."/>
        </authorList>
    </citation>
    <scope>NUCLEOTIDE SEQUENCE [LARGE SCALE GENOMIC DNA]</scope>
    <source>
        <strain evidence="4">ZHUSHIDOU_FW_LH</strain>
        <tissue evidence="4">Leaf</tissue>
    </source>
</reference>
<evidence type="ECO:0000256" key="2">
    <source>
        <dbReference type="SAM" id="MobiDB-lite"/>
    </source>
</evidence>